<gene>
    <name evidence="1" type="primary">HaOG214821</name>
    <name evidence="1" type="ORF">B5X24_HaOG214821</name>
</gene>
<dbReference type="Proteomes" id="UP000249218">
    <property type="component" value="Unassembled WGS sequence"/>
</dbReference>
<name>A0A2W1B4C9_HELAM</name>
<evidence type="ECO:0000313" key="2">
    <source>
        <dbReference type="Proteomes" id="UP000249218"/>
    </source>
</evidence>
<dbReference type="EMBL" id="KZ150450">
    <property type="protein sequence ID" value="PZC70828.1"/>
    <property type="molecule type" value="Genomic_DNA"/>
</dbReference>
<accession>A0A2W1B4C9</accession>
<reference evidence="1 2" key="1">
    <citation type="journal article" date="2017" name="BMC Biol.">
        <title>Genomic innovations, transcriptional plasticity and gene loss underlying the evolution and divergence of two highly polyphagous and invasive Helicoverpa pest species.</title>
        <authorList>
            <person name="Pearce S.L."/>
            <person name="Clarke D.F."/>
            <person name="East P.D."/>
            <person name="Elfekih S."/>
            <person name="Gordon K.H."/>
            <person name="Jermiin L.S."/>
            <person name="McGaughran A."/>
            <person name="Oakeshott J.G."/>
            <person name="Papanikolaou A."/>
            <person name="Perera O.P."/>
            <person name="Rane R.V."/>
            <person name="Richards S."/>
            <person name="Tay W.T."/>
            <person name="Walsh T.K."/>
            <person name="Anderson A."/>
            <person name="Anderson C.J."/>
            <person name="Asgari S."/>
            <person name="Board P.G."/>
            <person name="Bretschneider A."/>
            <person name="Campbell P.M."/>
            <person name="Chertemps T."/>
            <person name="Christeller J.T."/>
            <person name="Coppin C.W."/>
            <person name="Downes S.J."/>
            <person name="Duan G."/>
            <person name="Farnsworth C.A."/>
            <person name="Good R.T."/>
            <person name="Han L.B."/>
            <person name="Han Y.C."/>
            <person name="Hatje K."/>
            <person name="Horne I."/>
            <person name="Huang Y.P."/>
            <person name="Hughes D.S."/>
            <person name="Jacquin-Joly E."/>
            <person name="James W."/>
            <person name="Jhangiani S."/>
            <person name="Kollmar M."/>
            <person name="Kuwar S.S."/>
            <person name="Li S."/>
            <person name="Liu N.Y."/>
            <person name="Maibeche M.T."/>
            <person name="Miller J.R."/>
            <person name="Montagne N."/>
            <person name="Perry T."/>
            <person name="Qu J."/>
            <person name="Song S.V."/>
            <person name="Sutton G.G."/>
            <person name="Vogel H."/>
            <person name="Walenz B.P."/>
            <person name="Xu W."/>
            <person name="Zhang H.J."/>
            <person name="Zou Z."/>
            <person name="Batterham P."/>
            <person name="Edwards O.R."/>
            <person name="Feyereisen R."/>
            <person name="Gibbs R.A."/>
            <person name="Heckel D.G."/>
            <person name="McGrath A."/>
            <person name="Robin C."/>
            <person name="Scherer S.E."/>
            <person name="Worley K.C."/>
            <person name="Wu Y.D."/>
        </authorList>
    </citation>
    <scope>NUCLEOTIDE SEQUENCE [LARGE SCALE GENOMIC DNA]</scope>
    <source>
        <strain evidence="1">Harm_GR_Male_#8</strain>
        <tissue evidence="1">Whole organism</tissue>
    </source>
</reference>
<dbReference type="AlphaFoldDB" id="A0A2W1B4C9"/>
<sequence>MQVSGHSGQHRRCRMVCGMAPHPQLLSWRWFAGKLPDSVPSFFAIVGQVQAGYGVHPLLASALCYCGHEFFAHTNSLLRKRVGTVKGVVLREQLCRVSQIVKRP</sequence>
<protein>
    <submittedName>
        <fullName evidence="1">Uncharacterized protein</fullName>
    </submittedName>
</protein>
<evidence type="ECO:0000313" key="1">
    <source>
        <dbReference type="EMBL" id="PZC70828.1"/>
    </source>
</evidence>
<keyword evidence="2" id="KW-1185">Reference proteome</keyword>
<proteinExistence type="predicted"/>
<organism evidence="1 2">
    <name type="scientific">Helicoverpa armigera</name>
    <name type="common">Cotton bollworm</name>
    <name type="synonym">Heliothis armigera</name>
    <dbReference type="NCBI Taxonomy" id="29058"/>
    <lineage>
        <taxon>Eukaryota</taxon>
        <taxon>Metazoa</taxon>
        <taxon>Ecdysozoa</taxon>
        <taxon>Arthropoda</taxon>
        <taxon>Hexapoda</taxon>
        <taxon>Insecta</taxon>
        <taxon>Pterygota</taxon>
        <taxon>Neoptera</taxon>
        <taxon>Endopterygota</taxon>
        <taxon>Lepidoptera</taxon>
        <taxon>Glossata</taxon>
        <taxon>Ditrysia</taxon>
        <taxon>Noctuoidea</taxon>
        <taxon>Noctuidae</taxon>
        <taxon>Heliothinae</taxon>
        <taxon>Helicoverpa</taxon>
    </lineage>
</organism>